<proteinExistence type="predicted"/>
<name>A0ABP7EFP0_9ACTN</name>
<dbReference type="Proteomes" id="UP001499884">
    <property type="component" value="Unassembled WGS sequence"/>
</dbReference>
<evidence type="ECO:0000313" key="2">
    <source>
        <dbReference type="EMBL" id="GAA3718501.1"/>
    </source>
</evidence>
<dbReference type="EMBL" id="BAABEP010000006">
    <property type="protein sequence ID" value="GAA3718501.1"/>
    <property type="molecule type" value="Genomic_DNA"/>
</dbReference>
<dbReference type="SUPFAM" id="SSF47413">
    <property type="entry name" value="lambda repressor-like DNA-binding domains"/>
    <property type="match status" value="1"/>
</dbReference>
<dbReference type="Pfam" id="PF01381">
    <property type="entry name" value="HTH_3"/>
    <property type="match status" value="1"/>
</dbReference>
<reference evidence="3" key="1">
    <citation type="journal article" date="2019" name="Int. J. Syst. Evol. Microbiol.">
        <title>The Global Catalogue of Microorganisms (GCM) 10K type strain sequencing project: providing services to taxonomists for standard genome sequencing and annotation.</title>
        <authorList>
            <consortium name="The Broad Institute Genomics Platform"/>
            <consortium name="The Broad Institute Genome Sequencing Center for Infectious Disease"/>
            <person name="Wu L."/>
            <person name="Ma J."/>
        </authorList>
    </citation>
    <scope>NUCLEOTIDE SEQUENCE [LARGE SCALE GENOMIC DNA]</scope>
    <source>
        <strain evidence="3">JCM 30846</strain>
    </source>
</reference>
<keyword evidence="3" id="KW-1185">Reference proteome</keyword>
<evidence type="ECO:0000259" key="1">
    <source>
        <dbReference type="PROSITE" id="PS50943"/>
    </source>
</evidence>
<accession>A0ABP7EFP0</accession>
<gene>
    <name evidence="2" type="ORF">GCM10023082_15040</name>
</gene>
<sequence>MPPLPPPSDRVLARRRAIGRQIRDARLAAARTQEDVALRAEMDRASYVRIEQGQASPLLDTLIRIADALGVPLAHLVRDE</sequence>
<dbReference type="Gene3D" id="1.10.260.40">
    <property type="entry name" value="lambda repressor-like DNA-binding domains"/>
    <property type="match status" value="1"/>
</dbReference>
<dbReference type="SMART" id="SM00530">
    <property type="entry name" value="HTH_XRE"/>
    <property type="match status" value="1"/>
</dbReference>
<feature type="domain" description="HTH cro/C1-type" evidence="1">
    <location>
        <begin position="22"/>
        <end position="76"/>
    </location>
</feature>
<dbReference type="CDD" id="cd00093">
    <property type="entry name" value="HTH_XRE"/>
    <property type="match status" value="1"/>
</dbReference>
<dbReference type="RefSeq" id="WP_345642890.1">
    <property type="nucleotide sequence ID" value="NZ_BAABEP010000006.1"/>
</dbReference>
<dbReference type="PROSITE" id="PS50943">
    <property type="entry name" value="HTH_CROC1"/>
    <property type="match status" value="1"/>
</dbReference>
<dbReference type="InterPro" id="IPR001387">
    <property type="entry name" value="Cro/C1-type_HTH"/>
</dbReference>
<organism evidence="2 3">
    <name type="scientific">Streptomyces tremellae</name>
    <dbReference type="NCBI Taxonomy" id="1124239"/>
    <lineage>
        <taxon>Bacteria</taxon>
        <taxon>Bacillati</taxon>
        <taxon>Actinomycetota</taxon>
        <taxon>Actinomycetes</taxon>
        <taxon>Kitasatosporales</taxon>
        <taxon>Streptomycetaceae</taxon>
        <taxon>Streptomyces</taxon>
    </lineage>
</organism>
<evidence type="ECO:0000313" key="3">
    <source>
        <dbReference type="Proteomes" id="UP001499884"/>
    </source>
</evidence>
<dbReference type="InterPro" id="IPR010982">
    <property type="entry name" value="Lambda_DNA-bd_dom_sf"/>
</dbReference>
<comment type="caution">
    <text evidence="2">The sequence shown here is derived from an EMBL/GenBank/DDBJ whole genome shotgun (WGS) entry which is preliminary data.</text>
</comment>
<protein>
    <recommendedName>
        <fullName evidence="1">HTH cro/C1-type domain-containing protein</fullName>
    </recommendedName>
</protein>